<dbReference type="EMBL" id="CAJVPW010001070">
    <property type="protein sequence ID" value="CAG8474476.1"/>
    <property type="molecule type" value="Genomic_DNA"/>
</dbReference>
<sequence length="628" mass="73915">MASSENEKRCKPKSTCNSCAEIKKEKKTQTISELASTQVANDDDDNIEIISNNDEDETWFSLMDMENLIANCFESPEESGCVYFSGILKFGDDFINNILNENQENDKERTYHNIATSLLLIIEAGSHYYWEIKKIYSHKKKDQLTGEAVVKASPPIDRYLCGGNGKINIDINKNQATIKIEHLIAHAYPTYRENNLSPNAISWISRNINKNLQKIEFYKRLSRNFLEQNNLVDQGYKDISEIILDSTFKTNKEKFELFSILNNYDGFGIPLAYLYVHTFSAPAESKGIQPIFVLTDKDAGEIVAVEMAWSQIVKIQICLWHMECAVKRKLKEKKVKTSQYTLQVANNAKQQFDFIDELWIPNEQESAICSEENKVEILKMIKKHALLHPLIPIKNRIFLTSDEIYYHSIHEIYEYCKKKNLIYLWGYLWVNWYKKNYWSLFARASYSNALPLARTTMLVESHWRTLKSNYKYSSNRPRLDRLTQLITQELVSDQIYKWSRFSNNREFLSWWKASREEWKTALEKEVCIENEYLTDINKWVCSCLAFLENNYMSCKHLVKNYTIVYPNSFPQFKTTRRRHDYPFIYFGKEKIPNINPINNLWNNEISENFLDQPKHIENDINIELTIQN</sequence>
<proteinExistence type="predicted"/>
<organism evidence="1 2">
    <name type="scientific">Cetraspora pellucida</name>
    <dbReference type="NCBI Taxonomy" id="1433469"/>
    <lineage>
        <taxon>Eukaryota</taxon>
        <taxon>Fungi</taxon>
        <taxon>Fungi incertae sedis</taxon>
        <taxon>Mucoromycota</taxon>
        <taxon>Glomeromycotina</taxon>
        <taxon>Glomeromycetes</taxon>
        <taxon>Diversisporales</taxon>
        <taxon>Gigasporaceae</taxon>
        <taxon>Cetraspora</taxon>
    </lineage>
</organism>
<gene>
    <name evidence="1" type="ORF">SPELUC_LOCUS1846</name>
</gene>
<name>A0ACA9KJ19_9GLOM</name>
<dbReference type="Proteomes" id="UP000789366">
    <property type="component" value="Unassembled WGS sequence"/>
</dbReference>
<comment type="caution">
    <text evidence="1">The sequence shown here is derived from an EMBL/GenBank/DDBJ whole genome shotgun (WGS) entry which is preliminary data.</text>
</comment>
<accession>A0ACA9KJ19</accession>
<reference evidence="1" key="1">
    <citation type="submission" date="2021-06" db="EMBL/GenBank/DDBJ databases">
        <authorList>
            <person name="Kallberg Y."/>
            <person name="Tangrot J."/>
            <person name="Rosling A."/>
        </authorList>
    </citation>
    <scope>NUCLEOTIDE SEQUENCE</scope>
    <source>
        <strain evidence="1">28 12/20/2015</strain>
    </source>
</reference>
<evidence type="ECO:0000313" key="1">
    <source>
        <dbReference type="EMBL" id="CAG8474476.1"/>
    </source>
</evidence>
<keyword evidence="2" id="KW-1185">Reference proteome</keyword>
<evidence type="ECO:0000313" key="2">
    <source>
        <dbReference type="Proteomes" id="UP000789366"/>
    </source>
</evidence>
<protein>
    <submittedName>
        <fullName evidence="1">11323_t:CDS:1</fullName>
    </submittedName>
</protein>